<dbReference type="EMBL" id="AWSV01000125">
    <property type="protein sequence ID" value="ERI84440.1"/>
    <property type="molecule type" value="Genomic_DNA"/>
</dbReference>
<comment type="caution">
    <text evidence="2">The sequence shown here is derived from an EMBL/GenBank/DDBJ whole genome shotgun (WGS) entry which is preliminary data.</text>
</comment>
<feature type="region of interest" description="Disordered" evidence="1">
    <location>
        <begin position="73"/>
        <end position="98"/>
    </location>
</feature>
<organism evidence="2 3">
    <name type="scientific">Bacteroides pyogenes F0041</name>
    <dbReference type="NCBI Taxonomy" id="1321819"/>
    <lineage>
        <taxon>Bacteria</taxon>
        <taxon>Pseudomonadati</taxon>
        <taxon>Bacteroidota</taxon>
        <taxon>Bacteroidia</taxon>
        <taxon>Bacteroidales</taxon>
        <taxon>Bacteroidaceae</taxon>
        <taxon>Bacteroides</taxon>
    </lineage>
</organism>
<gene>
    <name evidence="2" type="ORF">HMPREF1981_02391</name>
</gene>
<dbReference type="AlphaFoldDB" id="U2CIS2"/>
<evidence type="ECO:0000256" key="1">
    <source>
        <dbReference type="SAM" id="MobiDB-lite"/>
    </source>
</evidence>
<evidence type="ECO:0000313" key="3">
    <source>
        <dbReference type="Proteomes" id="UP000016496"/>
    </source>
</evidence>
<feature type="compositionally biased region" description="Polar residues" evidence="1">
    <location>
        <begin position="73"/>
        <end position="85"/>
    </location>
</feature>
<protein>
    <submittedName>
        <fullName evidence="2">Uncharacterized protein</fullName>
    </submittedName>
</protein>
<proteinExistence type="predicted"/>
<dbReference type="HOGENOM" id="CLU_2328042_0_0_10"/>
<evidence type="ECO:0000313" key="2">
    <source>
        <dbReference type="EMBL" id="ERI84440.1"/>
    </source>
</evidence>
<reference evidence="2 3" key="1">
    <citation type="submission" date="2013-08" db="EMBL/GenBank/DDBJ databases">
        <authorList>
            <person name="Weinstock G."/>
            <person name="Sodergren E."/>
            <person name="Wylie T."/>
            <person name="Fulton L."/>
            <person name="Fulton R."/>
            <person name="Fronick C."/>
            <person name="O'Laughlin M."/>
            <person name="Godfrey J."/>
            <person name="Miner T."/>
            <person name="Herter B."/>
            <person name="Appelbaum E."/>
            <person name="Cordes M."/>
            <person name="Lek S."/>
            <person name="Wollam A."/>
            <person name="Pepin K.H."/>
            <person name="Palsikar V.B."/>
            <person name="Mitreva M."/>
            <person name="Wilson R.K."/>
        </authorList>
    </citation>
    <scope>NUCLEOTIDE SEQUENCE [LARGE SCALE GENOMIC DNA]</scope>
    <source>
        <strain evidence="2 3">F0041</strain>
    </source>
</reference>
<sequence length="98" mass="10978">MRSLECQFLFRQTAIPFQANAKSFSGKLDKGNTSFLHAGHGCLRLRSECAGRKPVSESGATESGQRLRLLQTKPTIRPNRTSVGMKQSLRHRRGRAKH</sequence>
<name>U2CIS2_9BACE</name>
<dbReference type="Proteomes" id="UP000016496">
    <property type="component" value="Unassembled WGS sequence"/>
</dbReference>
<accession>U2CIS2</accession>
<feature type="compositionally biased region" description="Basic residues" evidence="1">
    <location>
        <begin position="88"/>
        <end position="98"/>
    </location>
</feature>